<organism evidence="4 5">
    <name type="scientific">Flavobacterium gossypii</name>
    <dbReference type="NCBI Taxonomy" id="1646119"/>
    <lineage>
        <taxon>Bacteria</taxon>
        <taxon>Pseudomonadati</taxon>
        <taxon>Bacteroidota</taxon>
        <taxon>Flavobacteriia</taxon>
        <taxon>Flavobacteriales</taxon>
        <taxon>Flavobacteriaceae</taxon>
        <taxon>Flavobacterium</taxon>
    </lineage>
</organism>
<dbReference type="Pfam" id="PF09112">
    <property type="entry name" value="N-glycanase_N"/>
    <property type="match status" value="1"/>
</dbReference>
<evidence type="ECO:0000256" key="1">
    <source>
        <dbReference type="ARBA" id="ARBA00023157"/>
    </source>
</evidence>
<dbReference type="EMBL" id="JACJIS010000001">
    <property type="protein sequence ID" value="MBA9072668.1"/>
    <property type="molecule type" value="Genomic_DNA"/>
</dbReference>
<dbReference type="Gene3D" id="2.60.120.230">
    <property type="match status" value="1"/>
</dbReference>
<evidence type="ECO:0000313" key="4">
    <source>
        <dbReference type="EMBL" id="MBA9072668.1"/>
    </source>
</evidence>
<dbReference type="NCBIfam" id="TIGR01200">
    <property type="entry name" value="GLPGLI"/>
    <property type="match status" value="1"/>
</dbReference>
<evidence type="ECO:0000256" key="2">
    <source>
        <dbReference type="SAM" id="SignalP"/>
    </source>
</evidence>
<feature type="chain" id="PRO_5046540759" description="Peptide-N-glycosidase F N-terminal domain-containing protein" evidence="2">
    <location>
        <begin position="21"/>
        <end position="558"/>
    </location>
</feature>
<sequence>MRYYILLLFAFFTIASTAQKNNKAYKISYSRSSNGKTIEGQDPILVFSDSKETIITSENNITGKADFPFEETFIAQDSNAIVQSAQLSASKKIVTIDSLSLGKQTFEISNETKTILGYKCKKAKTIVNSNTIELWYTNDLNAKGAPSVLGQKLGLVLEMVRNNNYVITATKIEKIKAIPANLSPLKTKFTAIDLLSFRDLLWKSRFTTIPVFENEVINFSEESKSNDSIFRFANGTIILKKIKFPEIKPGSQVFVDLKEQSNGDAYDRTGSVFVITAKEKFSFLNGLQEGAKTLPIYENGNGKQYQGVVKTDNYLPLLELMRFFTPFGIKQYGHIQLKDKTWHESVPYRQDISELQSALSNQEIIYVGAFIGNYDKGGHKISLNITIHSEEKQNPKNTFLLPLFNTTNIMEMAGQEYATMFNNEKGIEVSFTLEKDIKNAKLRYITTGHGGWENGDEFVPKKNTILLDGNEAFSFVPWRMDCGSYRLFNPASGNFGNGLSSSDYSRSNWCPGTVTNPNLIDLGDLKAGKHTIQVKIPQGENEGGSFSSWNVSGVLIGE</sequence>
<dbReference type="InterPro" id="IPR043022">
    <property type="entry name" value="PngaseF_N_sf"/>
</dbReference>
<accession>A0ABR6DML0</accession>
<evidence type="ECO:0000313" key="5">
    <source>
        <dbReference type="Proteomes" id="UP000555003"/>
    </source>
</evidence>
<proteinExistence type="predicted"/>
<comment type="caution">
    <text evidence="4">The sequence shown here is derived from an EMBL/GenBank/DDBJ whole genome shotgun (WGS) entry which is preliminary data.</text>
</comment>
<reference evidence="4 5" key="1">
    <citation type="submission" date="2020-08" db="EMBL/GenBank/DDBJ databases">
        <title>Genomic Encyclopedia of Type Strains, Phase IV (KMG-IV): sequencing the most valuable type-strain genomes for metagenomic binning, comparative biology and taxonomic classification.</title>
        <authorList>
            <person name="Goeker M."/>
        </authorList>
    </citation>
    <scope>NUCLEOTIDE SEQUENCE [LARGE SCALE GENOMIC DNA]</scope>
    <source>
        <strain evidence="4 5">DSM 100397</strain>
    </source>
</reference>
<evidence type="ECO:0000259" key="3">
    <source>
        <dbReference type="SMART" id="SM01290"/>
    </source>
</evidence>
<dbReference type="SMART" id="SM01290">
    <property type="entry name" value="N-glycanase_N"/>
    <property type="match status" value="1"/>
</dbReference>
<keyword evidence="2" id="KW-0732">Signal</keyword>
<feature type="signal peptide" evidence="2">
    <location>
        <begin position="1"/>
        <end position="20"/>
    </location>
</feature>
<dbReference type="Pfam" id="PF09113">
    <property type="entry name" value="N-glycanase_C"/>
    <property type="match status" value="1"/>
</dbReference>
<dbReference type="InterPro" id="IPR015197">
    <property type="entry name" value="PngaseF_C"/>
</dbReference>
<dbReference type="SUPFAM" id="SSF49742">
    <property type="entry name" value="PHM/PNGase F"/>
    <property type="match status" value="1"/>
</dbReference>
<dbReference type="Gene3D" id="2.60.120.1570">
    <property type="entry name" value="Peptide-N-glycosidase F, N-terminal domain"/>
    <property type="match status" value="1"/>
</dbReference>
<dbReference type="RefSeq" id="WP_182492648.1">
    <property type="nucleotide sequence ID" value="NZ_JACJIS010000001.1"/>
</dbReference>
<protein>
    <recommendedName>
        <fullName evidence="3">Peptide-N-glycosidase F N-terminal domain-containing protein</fullName>
    </recommendedName>
</protein>
<keyword evidence="5" id="KW-1185">Reference proteome</keyword>
<keyword evidence="1" id="KW-1015">Disulfide bond</keyword>
<feature type="domain" description="Peptide-N-glycosidase F N-terminal" evidence="3">
    <location>
        <begin position="208"/>
        <end position="387"/>
    </location>
</feature>
<dbReference type="InterPro" id="IPR015196">
    <property type="entry name" value="PngaseF_N"/>
</dbReference>
<dbReference type="InterPro" id="IPR014784">
    <property type="entry name" value="Cu2_ascorb_mOase-like_C"/>
</dbReference>
<dbReference type="InterPro" id="IPR005901">
    <property type="entry name" value="GLPGLI"/>
</dbReference>
<name>A0ABR6DML0_9FLAO</name>
<dbReference type="Pfam" id="PF22252">
    <property type="entry name" value="PNGase_F-II_N"/>
    <property type="match status" value="1"/>
</dbReference>
<dbReference type="InterPro" id="IPR008977">
    <property type="entry name" value="PHM/PNGase_F_dom_sf"/>
</dbReference>
<dbReference type="Proteomes" id="UP000555003">
    <property type="component" value="Unassembled WGS sequence"/>
</dbReference>
<gene>
    <name evidence="4" type="ORF">GGR22_000794</name>
</gene>